<dbReference type="InterPro" id="IPR032675">
    <property type="entry name" value="LRR_dom_sf"/>
</dbReference>
<dbReference type="GeneID" id="19208806"/>
<evidence type="ECO:0008006" key="3">
    <source>
        <dbReference type="Google" id="ProtNLM"/>
    </source>
</evidence>
<dbReference type="RefSeq" id="XP_007764199.1">
    <property type="nucleotide sequence ID" value="XM_007766009.1"/>
</dbReference>
<organism evidence="1 2">
    <name type="scientific">Coniophora puteana (strain RWD-64-598)</name>
    <name type="common">Brown rot fungus</name>
    <dbReference type="NCBI Taxonomy" id="741705"/>
    <lineage>
        <taxon>Eukaryota</taxon>
        <taxon>Fungi</taxon>
        <taxon>Dikarya</taxon>
        <taxon>Basidiomycota</taxon>
        <taxon>Agaricomycotina</taxon>
        <taxon>Agaricomycetes</taxon>
        <taxon>Agaricomycetidae</taxon>
        <taxon>Boletales</taxon>
        <taxon>Coniophorineae</taxon>
        <taxon>Coniophoraceae</taxon>
        <taxon>Coniophora</taxon>
    </lineage>
</organism>
<dbReference type="AlphaFoldDB" id="A0A5M3N2P3"/>
<evidence type="ECO:0000313" key="1">
    <source>
        <dbReference type="EMBL" id="EIW85586.1"/>
    </source>
</evidence>
<evidence type="ECO:0000313" key="2">
    <source>
        <dbReference type="Proteomes" id="UP000053558"/>
    </source>
</evidence>
<accession>A0A5M3N2P3</accession>
<dbReference type="OrthoDB" id="3256525at2759"/>
<dbReference type="SUPFAM" id="SSF52047">
    <property type="entry name" value="RNI-like"/>
    <property type="match status" value="1"/>
</dbReference>
<dbReference type="Gene3D" id="3.80.10.10">
    <property type="entry name" value="Ribonuclease Inhibitor"/>
    <property type="match status" value="1"/>
</dbReference>
<dbReference type="EMBL" id="JH711574">
    <property type="protein sequence ID" value="EIW85586.1"/>
    <property type="molecule type" value="Genomic_DNA"/>
</dbReference>
<dbReference type="Proteomes" id="UP000053558">
    <property type="component" value="Unassembled WGS sequence"/>
</dbReference>
<dbReference type="KEGG" id="cput:CONPUDRAFT_70356"/>
<protein>
    <recommendedName>
        <fullName evidence="3">F-box domain-containing protein</fullName>
    </recommendedName>
</protein>
<sequence length="437" mass="49216">MGSIARTTAGHRPPELCVELWTLIFDFSTYVSDIYEPEFYDYSERIGPLNVDPHCKPAFKQSLETRRFIPLVCKAWYKLSIRFLYRSLWIEGFTTLPSLITTLSSSGLEKRDGDPTLGLYTERIDVVFPASRAIDATELKGIEGLSNLTKCLPNLSAVVFAACRPTITHFDLPHEVIDAMYNLGARLKIIDWRNCHMRVSVSQVQGLFSSAPNLRHFSCYTFVSADSAARHPLPMMSSLSTFSYRHFKGQLNLDPMSMPALRHLVVESSRAPLPVWHGFLEAYGHQVRSVYFSLSSEEKFQEEIDRIGASCPNLERLTLCVNTGHHLPRHLHLPPVHVLGLRFDVNTAVDAVWDYLWGVLSDVCEQTPSIRTVQFVAFPFGQLGQQVARGKERFPHLPIENHWDMAIKCGRLMRGVESGVDFASIGANLIFGVIGSS</sequence>
<reference evidence="2" key="1">
    <citation type="journal article" date="2012" name="Science">
        <title>The Paleozoic origin of enzymatic lignin decomposition reconstructed from 31 fungal genomes.</title>
        <authorList>
            <person name="Floudas D."/>
            <person name="Binder M."/>
            <person name="Riley R."/>
            <person name="Barry K."/>
            <person name="Blanchette R.A."/>
            <person name="Henrissat B."/>
            <person name="Martinez A.T."/>
            <person name="Otillar R."/>
            <person name="Spatafora J.W."/>
            <person name="Yadav J.S."/>
            <person name="Aerts A."/>
            <person name="Benoit I."/>
            <person name="Boyd A."/>
            <person name="Carlson A."/>
            <person name="Copeland A."/>
            <person name="Coutinho P.M."/>
            <person name="de Vries R.P."/>
            <person name="Ferreira P."/>
            <person name="Findley K."/>
            <person name="Foster B."/>
            <person name="Gaskell J."/>
            <person name="Glotzer D."/>
            <person name="Gorecki P."/>
            <person name="Heitman J."/>
            <person name="Hesse C."/>
            <person name="Hori C."/>
            <person name="Igarashi K."/>
            <person name="Jurgens J.A."/>
            <person name="Kallen N."/>
            <person name="Kersten P."/>
            <person name="Kohler A."/>
            <person name="Kuees U."/>
            <person name="Kumar T.K.A."/>
            <person name="Kuo A."/>
            <person name="LaButti K."/>
            <person name="Larrondo L.F."/>
            <person name="Lindquist E."/>
            <person name="Ling A."/>
            <person name="Lombard V."/>
            <person name="Lucas S."/>
            <person name="Lundell T."/>
            <person name="Martin R."/>
            <person name="McLaughlin D.J."/>
            <person name="Morgenstern I."/>
            <person name="Morin E."/>
            <person name="Murat C."/>
            <person name="Nagy L.G."/>
            <person name="Nolan M."/>
            <person name="Ohm R.A."/>
            <person name="Patyshakuliyeva A."/>
            <person name="Rokas A."/>
            <person name="Ruiz-Duenas F.J."/>
            <person name="Sabat G."/>
            <person name="Salamov A."/>
            <person name="Samejima M."/>
            <person name="Schmutz J."/>
            <person name="Slot J.C."/>
            <person name="St John F."/>
            <person name="Stenlid J."/>
            <person name="Sun H."/>
            <person name="Sun S."/>
            <person name="Syed K."/>
            <person name="Tsang A."/>
            <person name="Wiebenga A."/>
            <person name="Young D."/>
            <person name="Pisabarro A."/>
            <person name="Eastwood D.C."/>
            <person name="Martin F."/>
            <person name="Cullen D."/>
            <person name="Grigoriev I.V."/>
            <person name="Hibbett D.S."/>
        </authorList>
    </citation>
    <scope>NUCLEOTIDE SEQUENCE [LARGE SCALE GENOMIC DNA]</scope>
    <source>
        <strain evidence="2">RWD-64-598 SS2</strain>
    </source>
</reference>
<name>A0A5M3N2P3_CONPW</name>
<proteinExistence type="predicted"/>
<keyword evidence="2" id="KW-1185">Reference proteome</keyword>
<comment type="caution">
    <text evidence="1">The sequence shown here is derived from an EMBL/GenBank/DDBJ whole genome shotgun (WGS) entry which is preliminary data.</text>
</comment>
<dbReference type="OMA" id="ILIMERW"/>
<gene>
    <name evidence="1" type="ORF">CONPUDRAFT_70356</name>
</gene>